<evidence type="ECO:0000256" key="5">
    <source>
        <dbReference type="ARBA" id="ARBA00023136"/>
    </source>
</evidence>
<protein>
    <recommendedName>
        <fullName evidence="6">Glycosyltransferase 2-like domain-containing protein</fullName>
    </recommendedName>
</protein>
<dbReference type="Proteomes" id="UP000177091">
    <property type="component" value="Unassembled WGS sequence"/>
</dbReference>
<dbReference type="InterPro" id="IPR001173">
    <property type="entry name" value="Glyco_trans_2-like"/>
</dbReference>
<keyword evidence="3" id="KW-0328">Glycosyltransferase</keyword>
<dbReference type="SUPFAM" id="SSF53448">
    <property type="entry name" value="Nucleotide-diphospho-sugar transferases"/>
    <property type="match status" value="1"/>
</dbReference>
<dbReference type="AlphaFoldDB" id="A0A1F7WPA9"/>
<name>A0A1F7WPA9_9BACT</name>
<dbReference type="Pfam" id="PF00535">
    <property type="entry name" value="Glycos_transf_2"/>
    <property type="match status" value="1"/>
</dbReference>
<feature type="domain" description="Glycosyltransferase 2-like" evidence="6">
    <location>
        <begin position="11"/>
        <end position="127"/>
    </location>
</feature>
<keyword evidence="2" id="KW-1003">Cell membrane</keyword>
<dbReference type="CDD" id="cd00761">
    <property type="entry name" value="Glyco_tranf_GTA_type"/>
    <property type="match status" value="1"/>
</dbReference>
<proteinExistence type="predicted"/>
<dbReference type="GO" id="GO:0005886">
    <property type="term" value="C:plasma membrane"/>
    <property type="evidence" value="ECO:0007669"/>
    <property type="project" value="UniProtKB-SubCell"/>
</dbReference>
<dbReference type="GO" id="GO:0016757">
    <property type="term" value="F:glycosyltransferase activity"/>
    <property type="evidence" value="ECO:0007669"/>
    <property type="project" value="UniProtKB-KW"/>
</dbReference>
<keyword evidence="5" id="KW-0472">Membrane</keyword>
<comment type="caution">
    <text evidence="7">The sequence shown here is derived from an EMBL/GenBank/DDBJ whole genome shotgun (WGS) entry which is preliminary data.</text>
</comment>
<sequence length="251" mass="29089">MPDKDPRRPFSIVIPTLNEEGFLPKLLTDLSKQDYRGFEVIVVDAKSKDKTLLKAREFQKKLPSLIILQSSRANVSLQRNMGAKKAKGKWIIFMDADNRIPRFFLTGVRYRTIKDNPDVFTCWCKTEEKGSEDKAIEVFLNLSLETLKLIDYPAALGALIGIKSKSFGKIGGFDVKTMFAEDGDFIREAFKKGFKFSVFRDPYYIYSFRRYKKVGKMKTLRNYVRLNLKKLIKLKIKHSKEYPMGGSNYDY</sequence>
<evidence type="ECO:0000256" key="1">
    <source>
        <dbReference type="ARBA" id="ARBA00004236"/>
    </source>
</evidence>
<dbReference type="EMBL" id="MGFK01000008">
    <property type="protein sequence ID" value="OGM04694.1"/>
    <property type="molecule type" value="Genomic_DNA"/>
</dbReference>
<evidence type="ECO:0000259" key="6">
    <source>
        <dbReference type="Pfam" id="PF00535"/>
    </source>
</evidence>
<organism evidence="7 8">
    <name type="scientific">Candidatus Woesebacteria bacterium GWA1_42_12</name>
    <dbReference type="NCBI Taxonomy" id="1802472"/>
    <lineage>
        <taxon>Bacteria</taxon>
        <taxon>Candidatus Woeseibacteriota</taxon>
    </lineage>
</organism>
<evidence type="ECO:0000256" key="2">
    <source>
        <dbReference type="ARBA" id="ARBA00022475"/>
    </source>
</evidence>
<evidence type="ECO:0000256" key="4">
    <source>
        <dbReference type="ARBA" id="ARBA00022679"/>
    </source>
</evidence>
<comment type="subcellular location">
    <subcellularLocation>
        <location evidence="1">Cell membrane</location>
    </subcellularLocation>
</comment>
<evidence type="ECO:0000313" key="7">
    <source>
        <dbReference type="EMBL" id="OGM04694.1"/>
    </source>
</evidence>
<evidence type="ECO:0000256" key="3">
    <source>
        <dbReference type="ARBA" id="ARBA00022676"/>
    </source>
</evidence>
<dbReference type="PANTHER" id="PTHR43646">
    <property type="entry name" value="GLYCOSYLTRANSFERASE"/>
    <property type="match status" value="1"/>
</dbReference>
<reference evidence="7 8" key="1">
    <citation type="journal article" date="2016" name="Nat. Commun.">
        <title>Thousands of microbial genomes shed light on interconnected biogeochemical processes in an aquifer system.</title>
        <authorList>
            <person name="Anantharaman K."/>
            <person name="Brown C.T."/>
            <person name="Hug L.A."/>
            <person name="Sharon I."/>
            <person name="Castelle C.J."/>
            <person name="Probst A.J."/>
            <person name="Thomas B.C."/>
            <person name="Singh A."/>
            <person name="Wilkins M.J."/>
            <person name="Karaoz U."/>
            <person name="Brodie E.L."/>
            <person name="Williams K.H."/>
            <person name="Hubbard S.S."/>
            <person name="Banfield J.F."/>
        </authorList>
    </citation>
    <scope>NUCLEOTIDE SEQUENCE [LARGE SCALE GENOMIC DNA]</scope>
</reference>
<gene>
    <name evidence="7" type="ORF">A2112_00400</name>
</gene>
<keyword evidence="4" id="KW-0808">Transferase</keyword>
<dbReference type="Gene3D" id="3.90.550.10">
    <property type="entry name" value="Spore Coat Polysaccharide Biosynthesis Protein SpsA, Chain A"/>
    <property type="match status" value="1"/>
</dbReference>
<accession>A0A1F7WPA9</accession>
<evidence type="ECO:0000313" key="8">
    <source>
        <dbReference type="Proteomes" id="UP000177091"/>
    </source>
</evidence>
<dbReference type="PANTHER" id="PTHR43646:SF2">
    <property type="entry name" value="GLYCOSYLTRANSFERASE 2-LIKE DOMAIN-CONTAINING PROTEIN"/>
    <property type="match status" value="1"/>
</dbReference>
<dbReference type="InterPro" id="IPR029044">
    <property type="entry name" value="Nucleotide-diphossugar_trans"/>
</dbReference>